<evidence type="ECO:0000313" key="3">
    <source>
        <dbReference type="Proteomes" id="UP000050424"/>
    </source>
</evidence>
<dbReference type="EMBL" id="LKCW01000068">
    <property type="protein sequence ID" value="KPM41277.1"/>
    <property type="molecule type" value="Genomic_DNA"/>
</dbReference>
<reference evidence="2 3" key="1">
    <citation type="submission" date="2015-09" db="EMBL/GenBank/DDBJ databases">
        <title>Draft genome of a European isolate of the apple canker pathogen Neonectria ditissima.</title>
        <authorList>
            <person name="Gomez-Cortecero A."/>
            <person name="Harrison R.J."/>
            <person name="Armitage A.D."/>
        </authorList>
    </citation>
    <scope>NUCLEOTIDE SEQUENCE [LARGE SCALE GENOMIC DNA]</scope>
    <source>
        <strain evidence="2 3">R09/05</strain>
    </source>
</reference>
<name>A0A0P7B5J1_9HYPO</name>
<proteinExistence type="predicted"/>
<protein>
    <submittedName>
        <fullName evidence="2">Uncharacterized protein</fullName>
    </submittedName>
</protein>
<organism evidence="2 3">
    <name type="scientific">Neonectria ditissima</name>
    <dbReference type="NCBI Taxonomy" id="78410"/>
    <lineage>
        <taxon>Eukaryota</taxon>
        <taxon>Fungi</taxon>
        <taxon>Dikarya</taxon>
        <taxon>Ascomycota</taxon>
        <taxon>Pezizomycotina</taxon>
        <taxon>Sordariomycetes</taxon>
        <taxon>Hypocreomycetidae</taxon>
        <taxon>Hypocreales</taxon>
        <taxon>Nectriaceae</taxon>
        <taxon>Neonectria</taxon>
    </lineage>
</organism>
<gene>
    <name evidence="2" type="ORF">AK830_g5314</name>
</gene>
<feature type="region of interest" description="Disordered" evidence="1">
    <location>
        <begin position="1"/>
        <end position="123"/>
    </location>
</feature>
<keyword evidence="3" id="KW-1185">Reference proteome</keyword>
<dbReference type="OrthoDB" id="5096896at2759"/>
<feature type="compositionally biased region" description="Polar residues" evidence="1">
    <location>
        <begin position="1"/>
        <end position="13"/>
    </location>
</feature>
<dbReference type="Proteomes" id="UP000050424">
    <property type="component" value="Unassembled WGS sequence"/>
</dbReference>
<evidence type="ECO:0000313" key="2">
    <source>
        <dbReference type="EMBL" id="KPM41277.1"/>
    </source>
</evidence>
<sequence length="531" mass="59321">MPRIASKSSVSDQTPKRSRAATGSESSPGPPRKHPTKSSLQDRQTRQKIPQDPVDELDHSCLMDTNPPMSPQRGAAEGENLEPVIADSQLPESQLPGPQLSSLRHTEDAQLEVSEADNPTPTIADDAHLLDAHLIDAHLLDAQSDDAQSDDAQTDDAQLEDVQPEEGEGNDLKTAIADSQLPGIQQRDKNPSGLPRLSWDSKPGDFAIPFPFHEQNERWRESLFFDEHAGASIDHTTWGPFICDVVRFVDHCLPRRASWNSLGIEIQGKIQRWAGNKGERYIEDERASGVGAETLCDAWVWRLLYDNLFSPNCTDKWFGEHWVAYGKLRLALRGHITHADNSLSRSYHSWRYTSARMLYAVYGGHSDPKRLKGILRQELGQLIQIRGADPESVEEYLDKLVAAAISIDLQVEVSKDNIWFEMHDPETQKLSGFIYKDSATVESGSAFRNFDELNGRPVDFIRSPAIWIYGRGKTRAYCSSACLFGSESFHVDYDRGRLMAKMKVVVDQFPDQKDEQDVGVEEGGKEGGAEA</sequence>
<feature type="compositionally biased region" description="Acidic residues" evidence="1">
    <location>
        <begin position="144"/>
        <end position="169"/>
    </location>
</feature>
<dbReference type="AlphaFoldDB" id="A0A0P7B5J1"/>
<evidence type="ECO:0000256" key="1">
    <source>
        <dbReference type="SAM" id="MobiDB-lite"/>
    </source>
</evidence>
<feature type="region of interest" description="Disordered" evidence="1">
    <location>
        <begin position="144"/>
        <end position="195"/>
    </location>
</feature>
<comment type="caution">
    <text evidence="2">The sequence shown here is derived from an EMBL/GenBank/DDBJ whole genome shotgun (WGS) entry which is preliminary data.</text>
</comment>
<accession>A0A0P7B5J1</accession>
<feature type="region of interest" description="Disordered" evidence="1">
    <location>
        <begin position="512"/>
        <end position="531"/>
    </location>
</feature>